<proteinExistence type="predicted"/>
<feature type="compositionally biased region" description="Gly residues" evidence="1">
    <location>
        <begin position="90"/>
        <end position="103"/>
    </location>
</feature>
<keyword evidence="2" id="KW-1133">Transmembrane helix</keyword>
<dbReference type="AlphaFoldDB" id="M4FCF4"/>
<keyword evidence="2" id="KW-0472">Membrane</keyword>
<feature type="compositionally biased region" description="Basic and acidic residues" evidence="1">
    <location>
        <begin position="35"/>
        <end position="44"/>
    </location>
</feature>
<evidence type="ECO:0000313" key="4">
    <source>
        <dbReference type="Proteomes" id="UP000011750"/>
    </source>
</evidence>
<feature type="transmembrane region" description="Helical" evidence="2">
    <location>
        <begin position="12"/>
        <end position="31"/>
    </location>
</feature>
<accession>M4FCF4</accession>
<feature type="region of interest" description="Disordered" evidence="1">
    <location>
        <begin position="34"/>
        <end position="57"/>
    </location>
</feature>
<dbReference type="Gramene" id="Bra038773.1">
    <property type="protein sequence ID" value="Bra038773.1-P"/>
    <property type="gene ID" value="Bra038773"/>
</dbReference>
<feature type="region of interest" description="Disordered" evidence="1">
    <location>
        <begin position="82"/>
        <end position="103"/>
    </location>
</feature>
<dbReference type="InParanoid" id="M4FCF4"/>
<dbReference type="HOGENOM" id="CLU_2267557_0_0_1"/>
<evidence type="ECO:0000313" key="3">
    <source>
        <dbReference type="EnsemblPlants" id="Bra038773.1-P"/>
    </source>
</evidence>
<evidence type="ECO:0008006" key="5">
    <source>
        <dbReference type="Google" id="ProtNLM"/>
    </source>
</evidence>
<keyword evidence="4" id="KW-1185">Reference proteome</keyword>
<dbReference type="EnsemblPlants" id="Bra038773.1">
    <property type="protein sequence ID" value="Bra038773.1-P"/>
    <property type="gene ID" value="Bra038773"/>
</dbReference>
<reference evidence="3 4" key="2">
    <citation type="journal article" date="2018" name="Hortic Res">
        <title>Improved Brassica rapa reference genome by single-molecule sequencing and chromosome conformation capture technologies.</title>
        <authorList>
            <person name="Zhang L."/>
            <person name="Cai X."/>
            <person name="Wu J."/>
            <person name="Liu M."/>
            <person name="Grob S."/>
            <person name="Cheng F."/>
            <person name="Liang J."/>
            <person name="Cai C."/>
            <person name="Liu Z."/>
            <person name="Liu B."/>
            <person name="Wang F."/>
            <person name="Li S."/>
            <person name="Liu F."/>
            <person name="Li X."/>
            <person name="Cheng L."/>
            <person name="Yang W."/>
            <person name="Li M.H."/>
            <person name="Grossniklaus U."/>
            <person name="Zheng H."/>
            <person name="Wang X."/>
        </authorList>
    </citation>
    <scope>NUCLEOTIDE SEQUENCE [LARGE SCALE GENOMIC DNA]</scope>
    <source>
        <strain evidence="3 4">cv. Chiifu-401-42</strain>
    </source>
</reference>
<reference evidence="3 4" key="1">
    <citation type="journal article" date="2011" name="Nat. Genet.">
        <title>The genome of the mesopolyploid crop species Brassica rapa.</title>
        <authorList>
            <consortium name="Brassica rapa Genome Sequencing Project Consortium"/>
            <person name="Wang X."/>
            <person name="Wang H."/>
            <person name="Wang J."/>
            <person name="Sun R."/>
            <person name="Wu J."/>
            <person name="Liu S."/>
            <person name="Bai Y."/>
            <person name="Mun J.H."/>
            <person name="Bancroft I."/>
            <person name="Cheng F."/>
            <person name="Huang S."/>
            <person name="Li X."/>
            <person name="Hua W."/>
            <person name="Wang J."/>
            <person name="Wang X."/>
            <person name="Freeling M."/>
            <person name="Pires J.C."/>
            <person name="Paterson A.H."/>
            <person name="Chalhoub B."/>
            <person name="Wang B."/>
            <person name="Hayward A."/>
            <person name="Sharpe A.G."/>
            <person name="Park B.S."/>
            <person name="Weisshaar B."/>
            <person name="Liu B."/>
            <person name="Li B."/>
            <person name="Liu B."/>
            <person name="Tong C."/>
            <person name="Song C."/>
            <person name="Duran C."/>
            <person name="Peng C."/>
            <person name="Geng C."/>
            <person name="Koh C."/>
            <person name="Lin C."/>
            <person name="Edwards D."/>
            <person name="Mu D."/>
            <person name="Shen D."/>
            <person name="Soumpourou E."/>
            <person name="Li F."/>
            <person name="Fraser F."/>
            <person name="Conant G."/>
            <person name="Lassalle G."/>
            <person name="King G.J."/>
            <person name="Bonnema G."/>
            <person name="Tang H."/>
            <person name="Wang H."/>
            <person name="Belcram H."/>
            <person name="Zhou H."/>
            <person name="Hirakawa H."/>
            <person name="Abe H."/>
            <person name="Guo H."/>
            <person name="Wang H."/>
            <person name="Jin H."/>
            <person name="Parkin I.A."/>
            <person name="Batley J."/>
            <person name="Kim J.S."/>
            <person name="Just J."/>
            <person name="Li J."/>
            <person name="Xu J."/>
            <person name="Deng J."/>
            <person name="Kim J.A."/>
            <person name="Li J."/>
            <person name="Yu J."/>
            <person name="Meng J."/>
            <person name="Wang J."/>
            <person name="Min J."/>
            <person name="Poulain J."/>
            <person name="Wang J."/>
            <person name="Hatakeyama K."/>
            <person name="Wu K."/>
            <person name="Wang L."/>
            <person name="Fang L."/>
            <person name="Trick M."/>
            <person name="Links M.G."/>
            <person name="Zhao M."/>
            <person name="Jin M."/>
            <person name="Ramchiary N."/>
            <person name="Drou N."/>
            <person name="Berkman P.J."/>
            <person name="Cai Q."/>
            <person name="Huang Q."/>
            <person name="Li R."/>
            <person name="Tabata S."/>
            <person name="Cheng S."/>
            <person name="Zhang S."/>
            <person name="Zhang S."/>
            <person name="Huang S."/>
            <person name="Sato S."/>
            <person name="Sun S."/>
            <person name="Kwon S.J."/>
            <person name="Choi S.R."/>
            <person name="Lee T.H."/>
            <person name="Fan W."/>
            <person name="Zhao X."/>
            <person name="Tan X."/>
            <person name="Xu X."/>
            <person name="Wang Y."/>
            <person name="Qiu Y."/>
            <person name="Yin Y."/>
            <person name="Li Y."/>
            <person name="Du Y."/>
            <person name="Liao Y."/>
            <person name="Lim Y."/>
            <person name="Narusaka Y."/>
            <person name="Wang Y."/>
            <person name="Wang Z."/>
            <person name="Li Z."/>
            <person name="Wang Z."/>
            <person name="Xiong Z."/>
            <person name="Zhang Z."/>
        </authorList>
    </citation>
    <scope>NUCLEOTIDE SEQUENCE [LARGE SCALE GENOMIC DNA]</scope>
    <source>
        <strain evidence="3 4">cv. Chiifu-401-42</strain>
    </source>
</reference>
<evidence type="ECO:0000256" key="2">
    <source>
        <dbReference type="SAM" id="Phobius"/>
    </source>
</evidence>
<feature type="compositionally biased region" description="Low complexity" evidence="1">
    <location>
        <begin position="45"/>
        <end position="57"/>
    </location>
</feature>
<name>M4FCF4_BRACM</name>
<protein>
    <recommendedName>
        <fullName evidence="5">Transmembrane protein</fullName>
    </recommendedName>
</protein>
<dbReference type="Proteomes" id="UP000011750">
    <property type="component" value="Chromosome A03"/>
</dbReference>
<organism evidence="3 4">
    <name type="scientific">Brassica campestris</name>
    <name type="common">Field mustard</name>
    <dbReference type="NCBI Taxonomy" id="3711"/>
    <lineage>
        <taxon>Eukaryota</taxon>
        <taxon>Viridiplantae</taxon>
        <taxon>Streptophyta</taxon>
        <taxon>Embryophyta</taxon>
        <taxon>Tracheophyta</taxon>
        <taxon>Spermatophyta</taxon>
        <taxon>Magnoliopsida</taxon>
        <taxon>eudicotyledons</taxon>
        <taxon>Gunneridae</taxon>
        <taxon>Pentapetalae</taxon>
        <taxon>rosids</taxon>
        <taxon>malvids</taxon>
        <taxon>Brassicales</taxon>
        <taxon>Brassicaceae</taxon>
        <taxon>Brassiceae</taxon>
        <taxon>Brassica</taxon>
    </lineage>
</organism>
<evidence type="ECO:0000256" key="1">
    <source>
        <dbReference type="SAM" id="MobiDB-lite"/>
    </source>
</evidence>
<reference evidence="3" key="3">
    <citation type="submission" date="2023-03" db="UniProtKB">
        <authorList>
            <consortium name="EnsemblPlants"/>
        </authorList>
    </citation>
    <scope>IDENTIFICATION</scope>
    <source>
        <strain evidence="3">cv. Chiifu-401-42</strain>
    </source>
</reference>
<keyword evidence="2" id="KW-0812">Transmembrane</keyword>
<sequence length="103" mass="10607">MESISEGSSSNLMVLLFGIASVVLVLSSNNVNGLRDLKERDGSESRSMSGTTSSSVLDSKNFYTNVSTAGFENDLVGENCHANKSRKCEGGGGGGGGGGIRKQ</sequence>